<evidence type="ECO:0000256" key="3">
    <source>
        <dbReference type="ARBA" id="ARBA00022448"/>
    </source>
</evidence>
<evidence type="ECO:0000256" key="8">
    <source>
        <dbReference type="ARBA" id="ARBA00023136"/>
    </source>
</evidence>
<protein>
    <recommendedName>
        <fullName evidence="9">Membrane fusion protein (MFP) family protein</fullName>
    </recommendedName>
</protein>
<evidence type="ECO:0000256" key="6">
    <source>
        <dbReference type="ARBA" id="ARBA00022692"/>
    </source>
</evidence>
<keyword evidence="8 9" id="KW-0472">Membrane</keyword>
<dbReference type="InterPro" id="IPR010129">
    <property type="entry name" value="T1SS_HlyD"/>
</dbReference>
<dbReference type="NCBIfam" id="TIGR01843">
    <property type="entry name" value="type_I_hlyD"/>
    <property type="match status" value="1"/>
</dbReference>
<dbReference type="RefSeq" id="WP_002716797.1">
    <property type="nucleotide sequence ID" value="NZ_UFSI01000001.1"/>
</dbReference>
<keyword evidence="3 9" id="KW-0813">Transport</keyword>
<dbReference type="EMBL" id="UIGB01000001">
    <property type="protein sequence ID" value="SUU85970.1"/>
    <property type="molecule type" value="Genomic_DNA"/>
</dbReference>
<dbReference type="PANTHER" id="PTHR30386">
    <property type="entry name" value="MEMBRANE FUSION SUBUNIT OF EMRAB-TOLC MULTIDRUG EFFLUX PUMP"/>
    <property type="match status" value="1"/>
</dbReference>
<dbReference type="InterPro" id="IPR058982">
    <property type="entry name" value="Beta-barrel_AprE"/>
</dbReference>
<dbReference type="Pfam" id="PF26002">
    <property type="entry name" value="Beta-barrel_AprE"/>
    <property type="match status" value="1"/>
</dbReference>
<evidence type="ECO:0000256" key="1">
    <source>
        <dbReference type="ARBA" id="ARBA00004377"/>
    </source>
</evidence>
<reference evidence="13 14" key="1">
    <citation type="submission" date="2018-06" db="EMBL/GenBank/DDBJ databases">
        <authorList>
            <consortium name="Pathogen Informatics"/>
            <person name="Doyle S."/>
        </authorList>
    </citation>
    <scope>NUCLEOTIDE SEQUENCE [LARGE SCALE GENOMIC DNA]</scope>
    <source>
        <strain evidence="13 14">NCTC12722</strain>
    </source>
</reference>
<keyword evidence="4 9" id="KW-1003">Cell membrane</keyword>
<dbReference type="PRINTS" id="PR01490">
    <property type="entry name" value="RTXTOXIND"/>
</dbReference>
<sequence>MTAVALPPSSQIIRSTRRHVIAGAIVLITLTCGFGGWAAITNIAGAVIATGTITVDSNVKKVQHLTAGIVGELHVRDGDEVKAGQVLIRLDDTVPRANLAVIVKSLDELTAREARLTAERDGSHEISFPKRLLSHAQSSEAAHLMAGETRLFIFRSDARQGQKKQLQEQIIQLREQIRGYIGQVEAGKRQNELIQKEIEGVGELWKKNLVPLSRLTALQREAARLDGENNRLTASIAESRGKISEIELKIIQIDQDLRSDVARELREIQGKIAELDERRIAAEDELKRIDIRAPQDGIIHELSVHTIGGVVSPGEQILLVVPDHDALMAETKVAPRDINNVSVGQRVVLRFPAFDIRTTPEINGTVTIVSADATQDQKSDASYYRVRIQIPSDEIGRLGKNKLVPGMPVESFIETTPRTALSYFVKPLRDQITKAFRG</sequence>
<evidence type="ECO:0000256" key="2">
    <source>
        <dbReference type="ARBA" id="ARBA00009477"/>
    </source>
</evidence>
<name>A0A380WAF4_AFIFE</name>
<evidence type="ECO:0000256" key="4">
    <source>
        <dbReference type="ARBA" id="ARBA00022475"/>
    </source>
</evidence>
<evidence type="ECO:0000313" key="13">
    <source>
        <dbReference type="EMBL" id="SUU85970.1"/>
    </source>
</evidence>
<dbReference type="Gene3D" id="2.40.30.170">
    <property type="match status" value="1"/>
</dbReference>
<proteinExistence type="inferred from homology"/>
<feature type="domain" description="AprE-like beta-barrel" evidence="12">
    <location>
        <begin position="327"/>
        <end position="415"/>
    </location>
</feature>
<evidence type="ECO:0000256" key="10">
    <source>
        <dbReference type="SAM" id="Coils"/>
    </source>
</evidence>
<keyword evidence="6 9" id="KW-0812">Transmembrane</keyword>
<dbReference type="GO" id="GO:0005886">
    <property type="term" value="C:plasma membrane"/>
    <property type="evidence" value="ECO:0007669"/>
    <property type="project" value="UniProtKB-SubCell"/>
</dbReference>
<evidence type="ECO:0000313" key="14">
    <source>
        <dbReference type="Proteomes" id="UP000254343"/>
    </source>
</evidence>
<keyword evidence="5 9" id="KW-0997">Cell inner membrane</keyword>
<dbReference type="OrthoDB" id="9810980at2"/>
<dbReference type="Gene3D" id="2.40.50.100">
    <property type="match status" value="1"/>
</dbReference>
<evidence type="ECO:0000256" key="7">
    <source>
        <dbReference type="ARBA" id="ARBA00022989"/>
    </source>
</evidence>
<comment type="similarity">
    <text evidence="2 9">Belongs to the membrane fusion protein (MFP) (TC 8.A.1) family.</text>
</comment>
<feature type="transmembrane region" description="Helical" evidence="9">
    <location>
        <begin position="20"/>
        <end position="40"/>
    </location>
</feature>
<keyword evidence="7 9" id="KW-1133">Transmembrane helix</keyword>
<feature type="coiled-coil region" evidence="10">
    <location>
        <begin position="215"/>
        <end position="292"/>
    </location>
</feature>
<dbReference type="GO" id="GO:0015031">
    <property type="term" value="P:protein transport"/>
    <property type="evidence" value="ECO:0007669"/>
    <property type="project" value="InterPro"/>
</dbReference>
<dbReference type="PANTHER" id="PTHR30386:SF17">
    <property type="entry name" value="ALKALINE PROTEASE SECRETION PROTEIN APRE"/>
    <property type="match status" value="1"/>
</dbReference>
<evidence type="ECO:0000259" key="11">
    <source>
        <dbReference type="Pfam" id="PF25994"/>
    </source>
</evidence>
<keyword evidence="10" id="KW-0175">Coiled coil</keyword>
<evidence type="ECO:0000256" key="5">
    <source>
        <dbReference type="ARBA" id="ARBA00022519"/>
    </source>
</evidence>
<dbReference type="AlphaFoldDB" id="A0A380WAF4"/>
<dbReference type="Proteomes" id="UP000254343">
    <property type="component" value="Unassembled WGS sequence"/>
</dbReference>
<feature type="domain" description="AprE-like long alpha-helical hairpin" evidence="11">
    <location>
        <begin position="96"/>
        <end position="285"/>
    </location>
</feature>
<evidence type="ECO:0000256" key="9">
    <source>
        <dbReference type="RuleBase" id="RU365093"/>
    </source>
</evidence>
<evidence type="ECO:0000259" key="12">
    <source>
        <dbReference type="Pfam" id="PF26002"/>
    </source>
</evidence>
<feature type="coiled-coil region" evidence="10">
    <location>
        <begin position="156"/>
        <end position="183"/>
    </location>
</feature>
<gene>
    <name evidence="13" type="primary">prsE_2</name>
    <name evidence="13" type="ORF">NCTC12722_03188</name>
</gene>
<dbReference type="InterPro" id="IPR058781">
    <property type="entry name" value="HH_AprE-like"/>
</dbReference>
<dbReference type="Pfam" id="PF25994">
    <property type="entry name" value="HH_AprE"/>
    <property type="match status" value="1"/>
</dbReference>
<accession>A0A380WAF4</accession>
<dbReference type="InterPro" id="IPR050739">
    <property type="entry name" value="MFP"/>
</dbReference>
<comment type="subcellular location">
    <subcellularLocation>
        <location evidence="1 9">Cell inner membrane</location>
        <topology evidence="1 9">Single-pass membrane protein</topology>
    </subcellularLocation>
</comment>
<organism evidence="13 14">
    <name type="scientific">Afipia felis</name>
    <name type="common">Cat scratch disease bacillus</name>
    <dbReference type="NCBI Taxonomy" id="1035"/>
    <lineage>
        <taxon>Bacteria</taxon>
        <taxon>Pseudomonadati</taxon>
        <taxon>Pseudomonadota</taxon>
        <taxon>Alphaproteobacteria</taxon>
        <taxon>Hyphomicrobiales</taxon>
        <taxon>Nitrobacteraceae</taxon>
        <taxon>Afipia</taxon>
    </lineage>
</organism>